<feature type="domain" description="Neurotransmitter-gated ion-channel ligand-binding" evidence="16">
    <location>
        <begin position="31"/>
        <end position="258"/>
    </location>
</feature>
<evidence type="ECO:0000256" key="14">
    <source>
        <dbReference type="ARBA" id="ARBA00034099"/>
    </source>
</evidence>
<dbReference type="PRINTS" id="PR00252">
    <property type="entry name" value="NRIONCHANNEL"/>
</dbReference>
<feature type="transmembrane region" description="Helical" evidence="15">
    <location>
        <begin position="259"/>
        <end position="279"/>
    </location>
</feature>
<organism evidence="18">
    <name type="scientific">Schistosoma japonicum</name>
    <name type="common">Blood fluke</name>
    <dbReference type="NCBI Taxonomy" id="6182"/>
    <lineage>
        <taxon>Eukaryota</taxon>
        <taxon>Metazoa</taxon>
        <taxon>Spiralia</taxon>
        <taxon>Lophotrochozoa</taxon>
        <taxon>Platyhelminthes</taxon>
        <taxon>Trematoda</taxon>
        <taxon>Digenea</taxon>
        <taxon>Strigeidida</taxon>
        <taxon>Schistosomatoidea</taxon>
        <taxon>Schistosomatidae</taxon>
        <taxon>Schistosoma</taxon>
    </lineage>
</organism>
<keyword evidence="13 15" id="KW-0407">Ion channel</keyword>
<sequence>MLKLYMRIFYIIFQQFLFISWIDEVISGHSEKRLLKYLFDQKRWDAHNPMERPVSVDGKPLKVFLKCFLNQIMDVDEKNQILATIMWLDLKWSDYHFQWNASDYENIRQINLPPERMWKPDILLYNSASEKFDQVFPTKVIVRNTGSIQWVPPGLFHSICDIEVNWFPFDSQNCIMKLGTWTYQGNTVDLKLQCDNDTEDGIIDDQPCHYMNDVDLSTYLAHSEWALESASIKRNVQTYGGTDQTYIDVTIYVHMQRRALYYMFNIIIPCMIMSLMALLVFTLPPEANEKIVLGVTTLLSLTMLLQLVADKLPQTSSGNPVLG</sequence>
<dbReference type="InterPro" id="IPR002394">
    <property type="entry name" value="Nicotinic_acetylcholine_rcpt"/>
</dbReference>
<dbReference type="InterPro" id="IPR006202">
    <property type="entry name" value="Neur_chan_lig-bd"/>
</dbReference>
<dbReference type="EMBL" id="FN326671">
    <property type="protein sequence ID" value="CAX82395.1"/>
    <property type="molecule type" value="mRNA"/>
</dbReference>
<evidence type="ECO:0000256" key="1">
    <source>
        <dbReference type="ARBA" id="ARBA00009237"/>
    </source>
</evidence>
<dbReference type="InterPro" id="IPR006029">
    <property type="entry name" value="Neurotrans-gated_channel_TM"/>
</dbReference>
<comment type="subcellular location">
    <subcellularLocation>
        <location evidence="14">Synaptic cell membrane</location>
        <topology evidence="14">Multi-pass membrane protein</topology>
    </subcellularLocation>
</comment>
<dbReference type="PRINTS" id="PR00254">
    <property type="entry name" value="NICOTINICR"/>
</dbReference>
<evidence type="ECO:0000256" key="4">
    <source>
        <dbReference type="ARBA" id="ARBA00022692"/>
    </source>
</evidence>
<evidence type="ECO:0000256" key="12">
    <source>
        <dbReference type="ARBA" id="ARBA00023286"/>
    </source>
</evidence>
<dbReference type="AlphaFoldDB" id="C7TXR9"/>
<evidence type="ECO:0000259" key="16">
    <source>
        <dbReference type="Pfam" id="PF02931"/>
    </source>
</evidence>
<protein>
    <submittedName>
        <fullName evidence="18">Neuronal acetylcholine receptor subunit alpha-7</fullName>
    </submittedName>
</protein>
<keyword evidence="5 15" id="KW-1133">Transmembrane helix</keyword>
<evidence type="ECO:0000256" key="9">
    <source>
        <dbReference type="ARBA" id="ARBA00023157"/>
    </source>
</evidence>
<feature type="domain" description="Neurotransmitter-gated ion-channel transmembrane" evidence="17">
    <location>
        <begin position="266"/>
        <end position="322"/>
    </location>
</feature>
<dbReference type="SUPFAM" id="SSF63712">
    <property type="entry name" value="Nicotinic receptor ligand binding domain-like"/>
    <property type="match status" value="1"/>
</dbReference>
<keyword evidence="10 18" id="KW-0675">Receptor</keyword>
<evidence type="ECO:0000256" key="11">
    <source>
        <dbReference type="ARBA" id="ARBA00023180"/>
    </source>
</evidence>
<evidence type="ECO:0000256" key="2">
    <source>
        <dbReference type="ARBA" id="ARBA00022448"/>
    </source>
</evidence>
<comment type="similarity">
    <text evidence="1">Belongs to the ligand-gated ion channel (TC 1.A.9) family. Acetylcholine receptor (TC 1.A.9.1) subfamily.</text>
</comment>
<keyword evidence="6" id="KW-0770">Synapse</keyword>
<keyword evidence="9" id="KW-1015">Disulfide bond</keyword>
<dbReference type="InterPro" id="IPR006201">
    <property type="entry name" value="Neur_channel"/>
</dbReference>
<reference evidence="18" key="2">
    <citation type="submission" date="2009-03" db="EMBL/GenBank/DDBJ databases">
        <authorList>
            <person name="Gang L."/>
        </authorList>
    </citation>
    <scope>NUCLEOTIDE SEQUENCE</scope>
    <source>
        <strain evidence="18">Anhui</strain>
    </source>
</reference>
<dbReference type="PROSITE" id="PS00236">
    <property type="entry name" value="NEUROTR_ION_CHANNEL"/>
    <property type="match status" value="1"/>
</dbReference>
<name>C7TXR9_SCHJA</name>
<keyword evidence="3" id="KW-1003">Cell membrane</keyword>
<dbReference type="PANTHER" id="PTHR18945">
    <property type="entry name" value="NEUROTRANSMITTER GATED ION CHANNEL"/>
    <property type="match status" value="1"/>
</dbReference>
<dbReference type="GO" id="GO:0022848">
    <property type="term" value="F:acetylcholine-gated monoatomic cation-selective channel activity"/>
    <property type="evidence" value="ECO:0007669"/>
    <property type="project" value="InterPro"/>
</dbReference>
<dbReference type="CDD" id="cd19051">
    <property type="entry name" value="LGIC_TM_cation"/>
    <property type="match status" value="1"/>
</dbReference>
<comment type="caution">
    <text evidence="15">Lacks conserved residue(s) required for the propagation of feature annotation.</text>
</comment>
<reference evidence="18" key="1">
    <citation type="journal article" date="2009" name="Nature">
        <title>The Schistosoma japonicum genome reveals features of host-parasite interplay.</title>
        <authorList>
            <person name="Liu F."/>
            <person name="Zhou Y."/>
            <person name="Wang Z.Q."/>
            <person name="Lu G."/>
            <person name="Zheng H."/>
            <person name="Brindley P.J."/>
            <person name="McManus D.P."/>
            <person name="Blair D."/>
            <person name="Zhang Q.H."/>
            <person name="Zhong Y."/>
            <person name="Wang S."/>
            <person name="Han Z.G."/>
            <person name="Chen Z."/>
        </authorList>
    </citation>
    <scope>NUCLEOTIDE SEQUENCE</scope>
    <source>
        <strain evidence="18">Anhui</strain>
    </source>
</reference>
<evidence type="ECO:0000256" key="3">
    <source>
        <dbReference type="ARBA" id="ARBA00022475"/>
    </source>
</evidence>
<accession>C7TXR9</accession>
<dbReference type="Gene3D" id="1.20.58.390">
    <property type="entry name" value="Neurotransmitter-gated ion-channel transmembrane domain"/>
    <property type="match status" value="1"/>
</dbReference>
<dbReference type="SUPFAM" id="SSF90112">
    <property type="entry name" value="Neurotransmitter-gated ion-channel transmembrane pore"/>
    <property type="match status" value="1"/>
</dbReference>
<dbReference type="Pfam" id="PF02931">
    <property type="entry name" value="Neur_chan_LBD"/>
    <property type="match status" value="1"/>
</dbReference>
<dbReference type="GO" id="GO:0004888">
    <property type="term" value="F:transmembrane signaling receptor activity"/>
    <property type="evidence" value="ECO:0007669"/>
    <property type="project" value="InterPro"/>
</dbReference>
<proteinExistence type="evidence at transcript level"/>
<dbReference type="InterPro" id="IPR038050">
    <property type="entry name" value="Neuro_actylchol_rec"/>
</dbReference>
<keyword evidence="7 15" id="KW-0406">Ion transport</keyword>
<evidence type="ECO:0000313" key="18">
    <source>
        <dbReference type="EMBL" id="CAX82395.1"/>
    </source>
</evidence>
<dbReference type="GO" id="GO:0045211">
    <property type="term" value="C:postsynaptic membrane"/>
    <property type="evidence" value="ECO:0007669"/>
    <property type="project" value="InterPro"/>
</dbReference>
<feature type="transmembrane region" description="Helical" evidence="15">
    <location>
        <begin position="291"/>
        <end position="309"/>
    </location>
</feature>
<dbReference type="Gene3D" id="2.70.170.10">
    <property type="entry name" value="Neurotransmitter-gated ion-channel ligand-binding domain"/>
    <property type="match status" value="1"/>
</dbReference>
<dbReference type="Pfam" id="PF02932">
    <property type="entry name" value="Neur_chan_memb"/>
    <property type="match status" value="1"/>
</dbReference>
<evidence type="ECO:0000256" key="15">
    <source>
        <dbReference type="RuleBase" id="RU000687"/>
    </source>
</evidence>
<dbReference type="InterPro" id="IPR018000">
    <property type="entry name" value="Neurotransmitter_ion_chnl_CS"/>
</dbReference>
<evidence type="ECO:0000256" key="13">
    <source>
        <dbReference type="ARBA" id="ARBA00023303"/>
    </source>
</evidence>
<keyword evidence="8 15" id="KW-0472">Membrane</keyword>
<evidence type="ECO:0000256" key="10">
    <source>
        <dbReference type="ARBA" id="ARBA00023170"/>
    </source>
</evidence>
<evidence type="ECO:0000256" key="5">
    <source>
        <dbReference type="ARBA" id="ARBA00022989"/>
    </source>
</evidence>
<evidence type="ECO:0000256" key="7">
    <source>
        <dbReference type="ARBA" id="ARBA00023065"/>
    </source>
</evidence>
<keyword evidence="12" id="KW-1071">Ligand-gated ion channel</keyword>
<keyword evidence="11" id="KW-0325">Glycoprotein</keyword>
<keyword evidence="4 15" id="KW-0812">Transmembrane</keyword>
<dbReference type="InterPro" id="IPR036719">
    <property type="entry name" value="Neuro-gated_channel_TM_sf"/>
</dbReference>
<dbReference type="FunFam" id="2.70.170.10:FF:000016">
    <property type="entry name" value="Nicotinic acetylcholine receptor subunit"/>
    <property type="match status" value="1"/>
</dbReference>
<evidence type="ECO:0000256" key="6">
    <source>
        <dbReference type="ARBA" id="ARBA00023018"/>
    </source>
</evidence>
<evidence type="ECO:0000259" key="17">
    <source>
        <dbReference type="Pfam" id="PF02932"/>
    </source>
</evidence>
<dbReference type="CDD" id="cd18997">
    <property type="entry name" value="LGIC_ECD_nAChR"/>
    <property type="match status" value="1"/>
</dbReference>
<dbReference type="InterPro" id="IPR036734">
    <property type="entry name" value="Neur_chan_lig-bd_sf"/>
</dbReference>
<keyword evidence="2 15" id="KW-0813">Transport</keyword>
<evidence type="ECO:0000256" key="8">
    <source>
        <dbReference type="ARBA" id="ARBA00023136"/>
    </source>
</evidence>